<reference evidence="3" key="1">
    <citation type="submission" date="2021-02" db="EMBL/GenBank/DDBJ databases">
        <authorList>
            <person name="Nowell W R."/>
        </authorList>
    </citation>
    <scope>NUCLEOTIDE SEQUENCE</scope>
</reference>
<evidence type="ECO:0008006" key="5">
    <source>
        <dbReference type="Google" id="ProtNLM"/>
    </source>
</evidence>
<accession>A0A819IPQ6</accession>
<dbReference type="PANTHER" id="PTHR35088">
    <property type="entry name" value="COILED-COIL DOMAIN-CONTAINING PROTEIN 178"/>
    <property type="match status" value="1"/>
</dbReference>
<comment type="caution">
    <text evidence="3">The sequence shown here is derived from an EMBL/GenBank/DDBJ whole genome shotgun (WGS) entry which is preliminary data.</text>
</comment>
<keyword evidence="1" id="KW-0175">Coiled coil</keyword>
<dbReference type="Proteomes" id="UP000663823">
    <property type="component" value="Unassembled WGS sequence"/>
</dbReference>
<dbReference type="InterPro" id="IPR038826">
    <property type="entry name" value="CCDC178"/>
</dbReference>
<feature type="coiled-coil region" evidence="1">
    <location>
        <begin position="369"/>
        <end position="456"/>
    </location>
</feature>
<dbReference type="EMBL" id="CAJOAX010001846">
    <property type="protein sequence ID" value="CAF3750316.1"/>
    <property type="molecule type" value="Genomic_DNA"/>
</dbReference>
<dbReference type="AlphaFoldDB" id="A0A819IPQ6"/>
<name>A0A819IPQ6_9BILA</name>
<gene>
    <name evidence="3" type="ORF">FNK824_LOCUS21318</name>
    <name evidence="2" type="ORF">OTI717_LOCUS15542</name>
</gene>
<protein>
    <recommendedName>
        <fullName evidence="5">Coiled-coil domain-containing protein 178</fullName>
    </recommendedName>
</protein>
<dbReference type="PANTHER" id="PTHR35088:SF1">
    <property type="entry name" value="COILED-COIL DOMAIN-CONTAINING PROTEIN 178"/>
    <property type="match status" value="1"/>
</dbReference>
<sequence>MTQIAKQCKLSLMIDMENNLHSSASSDSGLGGIENKKQIEQIHHVEDDDFELPENWPEYDFHRKTSCVLSRIFSTCVMKAINHLELVQNAIERKDAETKKGTVKREVSFTQMPSSTEQLEVIGRSGHIVDQHPHHDILEDQILDEVLLLFARLDRERLRLIHLCEREYQARDRLKENIDHWRLKRLHDLPLAVQKEHDACITDITELQWHIAYNARLAEKVLGKIDLSQTWHRQLEIEVTDIRQTIPLITEKVQTELIEIIKVDDALKETEHELMLSRTKNADTLDKCTRANQRAGTERDEIRGEIDKALKGLQRITTKLQASIDQHKVYQKTIHDAKVTVKKNDRAYDEEVKKRDTARTDIASNKLKLAALTNDRERIQHEIERLNIEFEQARLEEKIREDHRKQELDALQTNVSKREEKLDKIIKKEREKLTVIDEDERKLEKIDTQIDRDKKSLARFDQQRDRDAEMLRTVTENLQRAFYTNDSISTDMKRETEKLQKEEDGMRATMESIRRQIHEESTIIAMLDKHLDNDQHELDSLNDAEAIRATEAERIATDLQTKVDTLTNNVTNLETNDIKTKESLGSLKHNLLEVNENYVKDKDQLVQAKTNINNQHDQASTTAHNLETTLNHIITQTNYMKKHLVEMDESRAMMETLTVKIRGEIQTAEAELAHENYNFGLVQAGEQEIVRVLQECLQRQSNADSLNKQLFQERSNYLSDKKMSIEKALLLNTELASTYRKTLYTYYDIKTRLMGKLEQRLDAVARVKDTRQLIELQARLHDALNFYFGIKNAYVEQQLDHLNRESHQNGLQLSQVQETIQSAVDHITKFLVDQVDFEAVHHEAMLKVHREELQEQQKVPV</sequence>
<evidence type="ECO:0000313" key="3">
    <source>
        <dbReference type="EMBL" id="CAF3915309.1"/>
    </source>
</evidence>
<evidence type="ECO:0000313" key="2">
    <source>
        <dbReference type="EMBL" id="CAF3750316.1"/>
    </source>
</evidence>
<dbReference type="Proteomes" id="UP000663874">
    <property type="component" value="Unassembled WGS sequence"/>
</dbReference>
<evidence type="ECO:0000256" key="1">
    <source>
        <dbReference type="SAM" id="Coils"/>
    </source>
</evidence>
<organism evidence="3 4">
    <name type="scientific">Rotaria sordida</name>
    <dbReference type="NCBI Taxonomy" id="392033"/>
    <lineage>
        <taxon>Eukaryota</taxon>
        <taxon>Metazoa</taxon>
        <taxon>Spiralia</taxon>
        <taxon>Gnathifera</taxon>
        <taxon>Rotifera</taxon>
        <taxon>Eurotatoria</taxon>
        <taxon>Bdelloidea</taxon>
        <taxon>Philodinida</taxon>
        <taxon>Philodinidae</taxon>
        <taxon>Rotaria</taxon>
    </lineage>
</organism>
<evidence type="ECO:0000313" key="4">
    <source>
        <dbReference type="Proteomes" id="UP000663874"/>
    </source>
</evidence>
<dbReference type="EMBL" id="CAJOBE010004081">
    <property type="protein sequence ID" value="CAF3915309.1"/>
    <property type="molecule type" value="Genomic_DNA"/>
</dbReference>
<proteinExistence type="predicted"/>
<feature type="coiled-coil region" evidence="1">
    <location>
        <begin position="549"/>
        <end position="576"/>
    </location>
</feature>